<comment type="caution">
    <text evidence="8">The sequence shown here is derived from an EMBL/GenBank/DDBJ whole genome shotgun (WGS) entry which is preliminary data.</text>
</comment>
<dbReference type="Proteomes" id="UP000186922">
    <property type="component" value="Unassembled WGS sequence"/>
</dbReference>
<dbReference type="InterPro" id="IPR036956">
    <property type="entry name" value="Impact_N_sf"/>
</dbReference>
<dbReference type="SMART" id="SM00591">
    <property type="entry name" value="RWD"/>
    <property type="match status" value="1"/>
</dbReference>
<dbReference type="InterPro" id="IPR020568">
    <property type="entry name" value="Ribosomal_Su5_D2-typ_SF"/>
</dbReference>
<dbReference type="EMBL" id="BDGG01000001">
    <property type="protein sequence ID" value="GAU90040.1"/>
    <property type="molecule type" value="Genomic_DNA"/>
</dbReference>
<dbReference type="PROSITE" id="PS50908">
    <property type="entry name" value="RWD"/>
    <property type="match status" value="1"/>
</dbReference>
<feature type="domain" description="RWD" evidence="7">
    <location>
        <begin position="16"/>
        <end position="111"/>
    </location>
</feature>
<dbReference type="Pfam" id="PF05773">
    <property type="entry name" value="RWD"/>
    <property type="match status" value="1"/>
</dbReference>
<dbReference type="SUPFAM" id="SSF54495">
    <property type="entry name" value="UBC-like"/>
    <property type="match status" value="1"/>
</dbReference>
<dbReference type="InterPro" id="IPR020569">
    <property type="entry name" value="UPF0029_Impact_CS"/>
</dbReference>
<dbReference type="GO" id="GO:0005737">
    <property type="term" value="C:cytoplasm"/>
    <property type="evidence" value="ECO:0007669"/>
    <property type="project" value="UniProtKB-SubCell"/>
</dbReference>
<dbReference type="Gene3D" id="3.10.110.10">
    <property type="entry name" value="Ubiquitin Conjugating Enzyme"/>
    <property type="match status" value="1"/>
</dbReference>
<proteinExistence type="inferred from homology"/>
<evidence type="ECO:0000259" key="7">
    <source>
        <dbReference type="PROSITE" id="PS50908"/>
    </source>
</evidence>
<keyword evidence="4" id="KW-0678">Repressor</keyword>
<keyword evidence="3" id="KW-0963">Cytoplasm</keyword>
<keyword evidence="9" id="KW-1185">Reference proteome</keyword>
<evidence type="ECO:0000256" key="1">
    <source>
        <dbReference type="ARBA" id="ARBA00004496"/>
    </source>
</evidence>
<dbReference type="InterPro" id="IPR023582">
    <property type="entry name" value="Impact"/>
</dbReference>
<protein>
    <recommendedName>
        <fullName evidence="7">RWD domain-containing protein</fullName>
    </recommendedName>
</protein>
<dbReference type="PANTHER" id="PTHR16301:SF25">
    <property type="entry name" value="PROTEIN IMPACT"/>
    <property type="match status" value="1"/>
</dbReference>
<sequence length="269" mass="29770">MEENLDHMHDSVQLEEELSALSSIYGNELSFLDDSGRNISFQLSPTASLCISLPDGYPSKASPIVTLVAPSLRGETRSQTDQEISSVVKEFTGQSMLYGLVEKARELTEACENGLEENTEENSIPKEGVSVEPGSHVPLPEIIHGIPFTERRSTFQAHLAVVHSVKEVQRVLQELKRNRKIAEATHNIMAYRICGQGDSWVSDCDDDGESQAGSRLLHLLNIMDVRNVVVVISRWFGGVLLGPERFKHITNAARNILTENAAIIAHKAW</sequence>
<evidence type="ECO:0000256" key="5">
    <source>
        <dbReference type="ARBA" id="ARBA00022845"/>
    </source>
</evidence>
<dbReference type="AlphaFoldDB" id="A0A1D1UND5"/>
<dbReference type="GO" id="GO:0140469">
    <property type="term" value="P:GCN2-mediated signaling"/>
    <property type="evidence" value="ECO:0007669"/>
    <property type="project" value="TreeGrafter"/>
</dbReference>
<keyword evidence="5" id="KW-0810">Translation regulation</keyword>
<evidence type="ECO:0000313" key="9">
    <source>
        <dbReference type="Proteomes" id="UP000186922"/>
    </source>
</evidence>
<dbReference type="CDD" id="cd23821">
    <property type="entry name" value="RWD_IMPACT"/>
    <property type="match status" value="1"/>
</dbReference>
<comment type="similarity">
    <text evidence="2">Belongs to the IMPACT family.</text>
</comment>
<accession>A0A1D1UND5</accession>
<gene>
    <name evidence="8" type="primary">RvY_02518-1</name>
    <name evidence="8" type="synonym">RvY_02518.1</name>
    <name evidence="8" type="ORF">RvY_02518</name>
</gene>
<keyword evidence="6" id="KW-0346">Stress response</keyword>
<dbReference type="GO" id="GO:0006446">
    <property type="term" value="P:regulation of translational initiation"/>
    <property type="evidence" value="ECO:0007669"/>
    <property type="project" value="TreeGrafter"/>
</dbReference>
<dbReference type="PANTHER" id="PTHR16301">
    <property type="entry name" value="IMPACT-RELATED"/>
    <property type="match status" value="1"/>
</dbReference>
<dbReference type="InterPro" id="IPR016135">
    <property type="entry name" value="UBQ-conjugating_enzyme/RWD"/>
</dbReference>
<evidence type="ECO:0000256" key="2">
    <source>
        <dbReference type="ARBA" id="ARBA00007665"/>
    </source>
</evidence>
<name>A0A1D1UND5_RAMVA</name>
<comment type="subcellular location">
    <subcellularLocation>
        <location evidence="1">Cytoplasm</location>
    </subcellularLocation>
</comment>
<evidence type="ECO:0000256" key="6">
    <source>
        <dbReference type="ARBA" id="ARBA00023016"/>
    </source>
</evidence>
<evidence type="ECO:0000256" key="4">
    <source>
        <dbReference type="ARBA" id="ARBA00022491"/>
    </source>
</evidence>
<dbReference type="PROSITE" id="PS00910">
    <property type="entry name" value="UPF0029"/>
    <property type="match status" value="1"/>
</dbReference>
<dbReference type="OrthoDB" id="69641at2759"/>
<organism evidence="8 9">
    <name type="scientific">Ramazzottius varieornatus</name>
    <name type="common">Water bear</name>
    <name type="synonym">Tardigrade</name>
    <dbReference type="NCBI Taxonomy" id="947166"/>
    <lineage>
        <taxon>Eukaryota</taxon>
        <taxon>Metazoa</taxon>
        <taxon>Ecdysozoa</taxon>
        <taxon>Tardigrada</taxon>
        <taxon>Eutardigrada</taxon>
        <taxon>Parachela</taxon>
        <taxon>Hypsibioidea</taxon>
        <taxon>Ramazzottiidae</taxon>
        <taxon>Ramazzottius</taxon>
    </lineage>
</organism>
<dbReference type="Pfam" id="PF01205">
    <property type="entry name" value="Impact_N"/>
    <property type="match status" value="1"/>
</dbReference>
<reference evidence="8 9" key="1">
    <citation type="journal article" date="2016" name="Nat. Commun.">
        <title>Extremotolerant tardigrade genome and improved radiotolerance of human cultured cells by tardigrade-unique protein.</title>
        <authorList>
            <person name="Hashimoto T."/>
            <person name="Horikawa D.D."/>
            <person name="Saito Y."/>
            <person name="Kuwahara H."/>
            <person name="Kozuka-Hata H."/>
            <person name="Shin-I T."/>
            <person name="Minakuchi Y."/>
            <person name="Ohishi K."/>
            <person name="Motoyama A."/>
            <person name="Aizu T."/>
            <person name="Enomoto A."/>
            <person name="Kondo K."/>
            <person name="Tanaka S."/>
            <person name="Hara Y."/>
            <person name="Koshikawa S."/>
            <person name="Sagara H."/>
            <person name="Miura T."/>
            <person name="Yokobori S."/>
            <person name="Miyagawa K."/>
            <person name="Suzuki Y."/>
            <person name="Kubo T."/>
            <person name="Oyama M."/>
            <person name="Kohara Y."/>
            <person name="Fujiyama A."/>
            <person name="Arakawa K."/>
            <person name="Katayama T."/>
            <person name="Toyoda A."/>
            <person name="Kunieda T."/>
        </authorList>
    </citation>
    <scope>NUCLEOTIDE SEQUENCE [LARGE SCALE GENOMIC DNA]</scope>
    <source>
        <strain evidence="8 9">YOKOZUNA-1</strain>
    </source>
</reference>
<dbReference type="Gene3D" id="3.30.230.30">
    <property type="entry name" value="Impact, N-terminal domain"/>
    <property type="match status" value="1"/>
</dbReference>
<dbReference type="STRING" id="947166.A0A1D1UND5"/>
<evidence type="ECO:0000256" key="3">
    <source>
        <dbReference type="ARBA" id="ARBA00022490"/>
    </source>
</evidence>
<dbReference type="InterPro" id="IPR006575">
    <property type="entry name" value="RWD_dom"/>
</dbReference>
<evidence type="ECO:0000313" key="8">
    <source>
        <dbReference type="EMBL" id="GAU90040.1"/>
    </source>
</evidence>
<dbReference type="InterPro" id="IPR001498">
    <property type="entry name" value="Impact_N"/>
</dbReference>
<dbReference type="SUPFAM" id="SSF54211">
    <property type="entry name" value="Ribosomal protein S5 domain 2-like"/>
    <property type="match status" value="1"/>
</dbReference>